<accession>A0ABU2LN81</accession>
<keyword evidence="4" id="KW-1185">Reference proteome</keyword>
<dbReference type="SUPFAM" id="SSF47413">
    <property type="entry name" value="lambda repressor-like DNA-binding domains"/>
    <property type="match status" value="1"/>
</dbReference>
<dbReference type="Pfam" id="PF13560">
    <property type="entry name" value="HTH_31"/>
    <property type="match status" value="1"/>
</dbReference>
<dbReference type="EMBL" id="JAVREM010000010">
    <property type="protein sequence ID" value="MDT0319039.1"/>
    <property type="molecule type" value="Genomic_DNA"/>
</dbReference>
<dbReference type="PANTHER" id="PTHR47691:SF3">
    <property type="entry name" value="HTH-TYPE TRANSCRIPTIONAL REGULATOR RV0890C-RELATED"/>
    <property type="match status" value="1"/>
</dbReference>
<dbReference type="Gene3D" id="3.40.50.300">
    <property type="entry name" value="P-loop containing nucleotide triphosphate hydrolases"/>
    <property type="match status" value="1"/>
</dbReference>
<dbReference type="SMART" id="SM00530">
    <property type="entry name" value="HTH_XRE"/>
    <property type="match status" value="1"/>
</dbReference>
<feature type="compositionally biased region" description="Low complexity" evidence="1">
    <location>
        <begin position="261"/>
        <end position="275"/>
    </location>
</feature>
<comment type="caution">
    <text evidence="3">The sequence shown here is derived from an EMBL/GenBank/DDBJ whole genome shotgun (WGS) entry which is preliminary data.</text>
</comment>
<protein>
    <submittedName>
        <fullName evidence="3">Helix-turn-helix domain-containing protein</fullName>
    </submittedName>
</protein>
<feature type="domain" description="HTH cro/C1-type" evidence="2">
    <location>
        <begin position="8"/>
        <end position="63"/>
    </location>
</feature>
<proteinExistence type="predicted"/>
<evidence type="ECO:0000313" key="3">
    <source>
        <dbReference type="EMBL" id="MDT0319039.1"/>
    </source>
</evidence>
<dbReference type="InterPro" id="IPR010982">
    <property type="entry name" value="Lambda_DNA-bd_dom_sf"/>
</dbReference>
<dbReference type="InterPro" id="IPR027417">
    <property type="entry name" value="P-loop_NTPase"/>
</dbReference>
<dbReference type="PANTHER" id="PTHR47691">
    <property type="entry name" value="REGULATOR-RELATED"/>
    <property type="match status" value="1"/>
</dbReference>
<dbReference type="CDD" id="cd00093">
    <property type="entry name" value="HTH_XRE"/>
    <property type="match status" value="1"/>
</dbReference>
<dbReference type="SUPFAM" id="SSF52540">
    <property type="entry name" value="P-loop containing nucleoside triphosphate hydrolases"/>
    <property type="match status" value="1"/>
</dbReference>
<evidence type="ECO:0000256" key="1">
    <source>
        <dbReference type="SAM" id="MobiDB-lite"/>
    </source>
</evidence>
<organism evidence="3 4">
    <name type="scientific">Streptomyces millisiae</name>
    <dbReference type="NCBI Taxonomy" id="3075542"/>
    <lineage>
        <taxon>Bacteria</taxon>
        <taxon>Bacillati</taxon>
        <taxon>Actinomycetota</taxon>
        <taxon>Actinomycetes</taxon>
        <taxon>Kitasatosporales</taxon>
        <taxon>Streptomycetaceae</taxon>
        <taxon>Streptomyces</taxon>
    </lineage>
</organism>
<name>A0ABU2LN81_9ACTN</name>
<dbReference type="Gene3D" id="1.10.260.40">
    <property type="entry name" value="lambda repressor-like DNA-binding domains"/>
    <property type="match status" value="1"/>
</dbReference>
<dbReference type="RefSeq" id="WP_311598073.1">
    <property type="nucleotide sequence ID" value="NZ_JAVREM010000010.1"/>
</dbReference>
<evidence type="ECO:0000313" key="4">
    <source>
        <dbReference type="Proteomes" id="UP001183420"/>
    </source>
</evidence>
<feature type="region of interest" description="Disordered" evidence="1">
    <location>
        <begin position="257"/>
        <end position="280"/>
    </location>
</feature>
<dbReference type="InterPro" id="IPR001387">
    <property type="entry name" value="Cro/C1-type_HTH"/>
</dbReference>
<dbReference type="PROSITE" id="PS50943">
    <property type="entry name" value="HTH_CROC1"/>
    <property type="match status" value="1"/>
</dbReference>
<evidence type="ECO:0000259" key="2">
    <source>
        <dbReference type="PROSITE" id="PS50943"/>
    </source>
</evidence>
<feature type="region of interest" description="Disordered" evidence="1">
    <location>
        <begin position="71"/>
        <end position="98"/>
    </location>
</feature>
<gene>
    <name evidence="3" type="ORF">RNC47_11900</name>
</gene>
<sequence>MNNFGRRLRALRETRGMTQRQLAELSMVSIRAIRDLESGRVSKPQRHTVRLLAEGLRLPAAERVRLDSLTGHAGPWTEQEPEVAPELSPPPSPLDGLIGRSRETTLLRELLSSGEERLIGLTGLAGVGKTRLAQEVANDAARESKAGRGTVVLWRGTAETQSPGPVPGDPAGTVRDRVRLGLDALCGIGEPDMEELRRLIGRWPTLIVLDGQDLVRTAVGRLVELVGNCPGLRVLYTARRPAEVPGELVVAIRPLDVPEDGASPGPGTAGSSGRSHGSGGWTEISSVRLLSRHIRRYRPDFRPDRTSSAAVAAVCRGLDGIPRAIQVAAPYFLAHEPETMLRRLPSLVGDVLVEGGIDLEGAVRRLGHEEAALLDHMSLGNRWWSVGEVAEAVGMPLSAGARAAHSLLARGLVTSGTSVLGTRFRVLETVRAHRTGRIHGEAAEKSAASSAGGTAAVRRFSA</sequence>
<reference evidence="4" key="1">
    <citation type="submission" date="2023-07" db="EMBL/GenBank/DDBJ databases">
        <title>30 novel species of actinomycetes from the DSMZ collection.</title>
        <authorList>
            <person name="Nouioui I."/>
        </authorList>
    </citation>
    <scope>NUCLEOTIDE SEQUENCE [LARGE SCALE GENOMIC DNA]</scope>
    <source>
        <strain evidence="4">DSM 44918</strain>
    </source>
</reference>
<dbReference type="Proteomes" id="UP001183420">
    <property type="component" value="Unassembled WGS sequence"/>
</dbReference>